<dbReference type="AlphaFoldDB" id="A0A1H0YKN8"/>
<accession>A0A1H0YKN8</accession>
<dbReference type="GO" id="GO:0006508">
    <property type="term" value="P:proteolysis"/>
    <property type="evidence" value="ECO:0007669"/>
    <property type="project" value="UniProtKB-KW"/>
</dbReference>
<dbReference type="FunFam" id="3.40.50.1820:FF:000003">
    <property type="entry name" value="Dipeptidyl peptidase 4"/>
    <property type="match status" value="1"/>
</dbReference>
<dbReference type="SUPFAM" id="SSF53474">
    <property type="entry name" value="alpha/beta-Hydrolases"/>
    <property type="match status" value="1"/>
</dbReference>
<name>A0A1H0YKN8_9FLAO</name>
<protein>
    <submittedName>
        <fullName evidence="7">Dipeptidyl-peptidase-4</fullName>
    </submittedName>
</protein>
<dbReference type="InterPro" id="IPR002471">
    <property type="entry name" value="Pept_S9_AS"/>
</dbReference>
<dbReference type="PROSITE" id="PS00708">
    <property type="entry name" value="PRO_ENDOPEP_SER"/>
    <property type="match status" value="1"/>
</dbReference>
<reference evidence="8" key="1">
    <citation type="submission" date="2016-10" db="EMBL/GenBank/DDBJ databases">
        <authorList>
            <person name="Varghese N."/>
            <person name="Submissions S."/>
        </authorList>
    </citation>
    <scope>NUCLEOTIDE SEQUENCE [LARGE SCALE GENOMIC DNA]</scope>
    <source>
        <strain evidence="8">DSM 17072</strain>
    </source>
</reference>
<feature type="chain" id="PRO_5011793546" evidence="4">
    <location>
        <begin position="30"/>
        <end position="719"/>
    </location>
</feature>
<proteinExistence type="predicted"/>
<dbReference type="InterPro" id="IPR050278">
    <property type="entry name" value="Serine_Prot_S9B/DPPIV"/>
</dbReference>
<dbReference type="STRING" id="311333.SAMN05421664_0783"/>
<evidence type="ECO:0000256" key="2">
    <source>
        <dbReference type="ARBA" id="ARBA00022801"/>
    </source>
</evidence>
<keyword evidence="8" id="KW-1185">Reference proteome</keyword>
<dbReference type="PANTHER" id="PTHR11731">
    <property type="entry name" value="PROTEASE FAMILY S9B,C DIPEPTIDYL-PEPTIDASE IV-RELATED"/>
    <property type="match status" value="1"/>
</dbReference>
<evidence type="ECO:0000259" key="6">
    <source>
        <dbReference type="Pfam" id="PF00930"/>
    </source>
</evidence>
<feature type="signal peptide" evidence="4">
    <location>
        <begin position="1"/>
        <end position="29"/>
    </location>
</feature>
<dbReference type="GO" id="GO:0004252">
    <property type="term" value="F:serine-type endopeptidase activity"/>
    <property type="evidence" value="ECO:0007669"/>
    <property type="project" value="InterPro"/>
</dbReference>
<evidence type="ECO:0000256" key="1">
    <source>
        <dbReference type="ARBA" id="ARBA00022670"/>
    </source>
</evidence>
<dbReference type="PANTHER" id="PTHR11731:SF193">
    <property type="entry name" value="DIPEPTIDYL PEPTIDASE 9"/>
    <property type="match status" value="1"/>
</dbReference>
<dbReference type="SUPFAM" id="SSF82171">
    <property type="entry name" value="DPP6 N-terminal domain-like"/>
    <property type="match status" value="1"/>
</dbReference>
<dbReference type="InterPro" id="IPR002469">
    <property type="entry name" value="Peptidase_S9B_N"/>
</dbReference>
<evidence type="ECO:0000313" key="7">
    <source>
        <dbReference type="EMBL" id="SDQ15658.1"/>
    </source>
</evidence>
<sequence>MKSYDISIFTMKKFLLTLTVAAAFQSLSAQEITLDKIYSGYYRGKGIAGITSMKNGENYLVIEPTGIAKYSYKTSQKEGNIVDGQFESYEFSDDESKILLLKESQPIYRHSFLGTFDVKDLKSGKVMSLNEGKPVQEPRFSPDATKISFIVDNNLFYQDLNSGKIVQITEHGVKNKILNGLADWVYEEEFGHARLYEWTKNSDAILFVKLDETEVPEIYIPIYGKSLYPQEMRYKYPKAGEKNSVASAHIYQLSDGKKTRVNLDNFKHYYIPNVVQTAKPDEIVLITSERVQNASDILKVNTKTGAVQKLFTETDEKWIDTDSPTLEFLEDDSFLWGSERDGNRHLYWYDKDGKLKKQITKGNWEVTDYYGFNPKSKEIYVQTTEKGSINKVVSKINIENGKSQLISNGEGNNSANFSKNYNYFIETSSTAAKPYTFVLKDGNGKTVKELQNNNDQLQKLKADNFVDKEFITIPNDAGDQMNAWIMKPKNFDKNKKYPLFMYQYSGPGSQQVANSWDNGNTLWFNHLVQKGYIVACVDGRGTGYKGTKFKKVTYMNLGKYEIEDQITAAKWFGNQSYIDKTRIGMFGWSFGGYMTSLAMTKGADVFKAGIAVAPVTNWRYYDSVYTERFMRTPQENADGYDKNSPTEYANLLKGKFLLIHGTADDNVHFQNSMEFSEALIQNKKQFDFMAYPDKNHGIFGGQTRPQLYQKMTDFILENL</sequence>
<feature type="domain" description="Peptidase S9 prolyl oligopeptidase catalytic" evidence="5">
    <location>
        <begin position="527"/>
        <end position="719"/>
    </location>
</feature>
<organism evidence="7 8">
    <name type="scientific">Chryseobacterium soldanellicola</name>
    <dbReference type="NCBI Taxonomy" id="311333"/>
    <lineage>
        <taxon>Bacteria</taxon>
        <taxon>Pseudomonadati</taxon>
        <taxon>Bacteroidota</taxon>
        <taxon>Flavobacteriia</taxon>
        <taxon>Flavobacteriales</taxon>
        <taxon>Weeksellaceae</taxon>
        <taxon>Chryseobacterium group</taxon>
        <taxon>Chryseobacterium</taxon>
    </lineage>
</organism>
<dbReference type="Proteomes" id="UP000199627">
    <property type="component" value="Unassembled WGS sequence"/>
</dbReference>
<keyword evidence="1" id="KW-0645">Protease</keyword>
<keyword evidence="4" id="KW-0732">Signal</keyword>
<dbReference type="EMBL" id="FNKL01000001">
    <property type="protein sequence ID" value="SDQ15658.1"/>
    <property type="molecule type" value="Genomic_DNA"/>
</dbReference>
<dbReference type="GO" id="GO:0008239">
    <property type="term" value="F:dipeptidyl-peptidase activity"/>
    <property type="evidence" value="ECO:0007669"/>
    <property type="project" value="TreeGrafter"/>
</dbReference>
<dbReference type="Pfam" id="PF00326">
    <property type="entry name" value="Peptidase_S9"/>
    <property type="match status" value="1"/>
</dbReference>
<dbReference type="Gene3D" id="3.40.50.1820">
    <property type="entry name" value="alpha/beta hydrolase"/>
    <property type="match status" value="1"/>
</dbReference>
<dbReference type="InterPro" id="IPR001375">
    <property type="entry name" value="Peptidase_S9_cat"/>
</dbReference>
<dbReference type="Gene3D" id="2.140.10.30">
    <property type="entry name" value="Dipeptidylpeptidase IV, N-terminal domain"/>
    <property type="match status" value="1"/>
</dbReference>
<evidence type="ECO:0000256" key="4">
    <source>
        <dbReference type="SAM" id="SignalP"/>
    </source>
</evidence>
<dbReference type="Pfam" id="PF00930">
    <property type="entry name" value="DPPIV_N"/>
    <property type="match status" value="1"/>
</dbReference>
<dbReference type="InterPro" id="IPR029058">
    <property type="entry name" value="AB_hydrolase_fold"/>
</dbReference>
<keyword evidence="2" id="KW-0378">Hydrolase</keyword>
<evidence type="ECO:0000259" key="5">
    <source>
        <dbReference type="Pfam" id="PF00326"/>
    </source>
</evidence>
<keyword evidence="3" id="KW-0325">Glycoprotein</keyword>
<feature type="domain" description="Dipeptidylpeptidase IV N-terminal" evidence="6">
    <location>
        <begin position="92"/>
        <end position="434"/>
    </location>
</feature>
<evidence type="ECO:0000313" key="8">
    <source>
        <dbReference type="Proteomes" id="UP000199627"/>
    </source>
</evidence>
<evidence type="ECO:0000256" key="3">
    <source>
        <dbReference type="ARBA" id="ARBA00023180"/>
    </source>
</evidence>
<gene>
    <name evidence="7" type="ORF">SAMN05421664_0783</name>
</gene>